<dbReference type="AlphaFoldDB" id="A0A2S6FJI3"/>
<evidence type="ECO:0000256" key="1">
    <source>
        <dbReference type="ARBA" id="ARBA00023125"/>
    </source>
</evidence>
<accession>A0A2S6FJI3</accession>
<comment type="caution">
    <text evidence="3">The sequence shown here is derived from an EMBL/GenBank/DDBJ whole genome shotgun (WGS) entry which is preliminary data.</text>
</comment>
<dbReference type="Proteomes" id="UP000238541">
    <property type="component" value="Unassembled WGS sequence"/>
</dbReference>
<reference evidence="4" key="1">
    <citation type="submission" date="2017-06" db="EMBL/GenBank/DDBJ databases">
        <authorList>
            <person name="Furmanczyk E.M."/>
        </authorList>
    </citation>
    <scope>NUCLEOTIDE SEQUENCE [LARGE SCALE GENOMIC DNA]</scope>
    <source>
        <strain evidence="4">AP3_16</strain>
    </source>
</reference>
<evidence type="ECO:0000259" key="2">
    <source>
        <dbReference type="Pfam" id="PF12625"/>
    </source>
</evidence>
<dbReference type="PANTHER" id="PTHR47894">
    <property type="entry name" value="HTH-TYPE TRANSCRIPTIONAL REGULATOR GADX"/>
    <property type="match status" value="1"/>
</dbReference>
<evidence type="ECO:0000313" key="3">
    <source>
        <dbReference type="EMBL" id="PPK37530.1"/>
    </source>
</evidence>
<sequence length="149" mass="16591">MSEDTLLKSMAPRTHIRQGVELGFAVGLRLMRTLCGPKWAPNVLLIQTTPASPLSTYKKLPGVLPRFNAAENTIVFAADWLTRPVSDSDPELRRLMQQQLQSLDNVYRDEIPDWVTQLIRGLLAQGDATLYIIASHLGLGARTLQQALQ</sequence>
<gene>
    <name evidence="3" type="ORF">CD175_14685</name>
</gene>
<organism evidence="3 4">
    <name type="scientific">Pseudomonas laurylsulfatiphila</name>
    <dbReference type="NCBI Taxonomy" id="2011015"/>
    <lineage>
        <taxon>Bacteria</taxon>
        <taxon>Pseudomonadati</taxon>
        <taxon>Pseudomonadota</taxon>
        <taxon>Gammaproteobacteria</taxon>
        <taxon>Pseudomonadales</taxon>
        <taxon>Pseudomonadaceae</taxon>
        <taxon>Pseudomonas</taxon>
    </lineage>
</organism>
<dbReference type="GO" id="GO:0005829">
    <property type="term" value="C:cytosol"/>
    <property type="evidence" value="ECO:0007669"/>
    <property type="project" value="TreeGrafter"/>
</dbReference>
<dbReference type="EMBL" id="NIRS01000004">
    <property type="protein sequence ID" value="PPK37530.1"/>
    <property type="molecule type" value="Genomic_DNA"/>
</dbReference>
<dbReference type="GO" id="GO:0000976">
    <property type="term" value="F:transcription cis-regulatory region binding"/>
    <property type="evidence" value="ECO:0007669"/>
    <property type="project" value="TreeGrafter"/>
</dbReference>
<name>A0A2S6FJI3_9PSED</name>
<keyword evidence="1" id="KW-0238">DNA-binding</keyword>
<dbReference type="PANTHER" id="PTHR47894:SF4">
    <property type="entry name" value="HTH-TYPE TRANSCRIPTIONAL REGULATOR GADX"/>
    <property type="match status" value="1"/>
</dbReference>
<dbReference type="InterPro" id="IPR032687">
    <property type="entry name" value="AraC-type_N"/>
</dbReference>
<protein>
    <recommendedName>
        <fullName evidence="2">HTH-type transcriptional regulator AraC-type N-terminal domain-containing protein</fullName>
    </recommendedName>
</protein>
<dbReference type="GO" id="GO:0003700">
    <property type="term" value="F:DNA-binding transcription factor activity"/>
    <property type="evidence" value="ECO:0007669"/>
    <property type="project" value="TreeGrafter"/>
</dbReference>
<feature type="domain" description="HTH-type transcriptional regulator AraC-type N-terminal" evidence="2">
    <location>
        <begin position="16"/>
        <end position="85"/>
    </location>
</feature>
<keyword evidence="4" id="KW-1185">Reference proteome</keyword>
<evidence type="ECO:0000313" key="4">
    <source>
        <dbReference type="Proteomes" id="UP000238541"/>
    </source>
</evidence>
<proteinExistence type="predicted"/>
<dbReference type="Pfam" id="PF12625">
    <property type="entry name" value="Arabinose_bd"/>
    <property type="match status" value="1"/>
</dbReference>
<dbReference type="RefSeq" id="WP_104449500.1">
    <property type="nucleotide sequence ID" value="NZ_NIRS01000004.1"/>
</dbReference>